<keyword evidence="4" id="KW-0479">Metal-binding</keyword>
<dbReference type="Pfam" id="PF00348">
    <property type="entry name" value="polyprenyl_synt"/>
    <property type="match status" value="1"/>
</dbReference>
<dbReference type="SFLD" id="SFLDS00005">
    <property type="entry name" value="Isoprenoid_Synthase_Type_I"/>
    <property type="match status" value="1"/>
</dbReference>
<comment type="similarity">
    <text evidence="2 6">Belongs to the FPP/GGPP synthase family.</text>
</comment>
<gene>
    <name evidence="7" type="ORF">GHK86_20610</name>
</gene>
<dbReference type="PROSITE" id="PS00723">
    <property type="entry name" value="POLYPRENYL_SYNTHASE_1"/>
    <property type="match status" value="1"/>
</dbReference>
<proteinExistence type="inferred from homology"/>
<evidence type="ECO:0000256" key="2">
    <source>
        <dbReference type="ARBA" id="ARBA00006706"/>
    </source>
</evidence>
<dbReference type="Gene3D" id="1.10.600.10">
    <property type="entry name" value="Farnesyl Diphosphate Synthase"/>
    <property type="match status" value="1"/>
</dbReference>
<keyword evidence="5" id="KW-0460">Magnesium</keyword>
<dbReference type="EMBL" id="WJHE01001446">
    <property type="protein sequence ID" value="MST35120.1"/>
    <property type="molecule type" value="Genomic_DNA"/>
</dbReference>
<dbReference type="InterPro" id="IPR033749">
    <property type="entry name" value="Polyprenyl_synt_CS"/>
</dbReference>
<feature type="non-terminal residue" evidence="7">
    <location>
        <position position="291"/>
    </location>
</feature>
<dbReference type="CDD" id="cd00685">
    <property type="entry name" value="Trans_IPPS_HT"/>
    <property type="match status" value="1"/>
</dbReference>
<evidence type="ECO:0000313" key="7">
    <source>
        <dbReference type="EMBL" id="MST35120.1"/>
    </source>
</evidence>
<comment type="cofactor">
    <cofactor evidence="1">
        <name>Mg(2+)</name>
        <dbReference type="ChEBI" id="CHEBI:18420"/>
    </cofactor>
</comment>
<dbReference type="SUPFAM" id="SSF48576">
    <property type="entry name" value="Terpenoid synthases"/>
    <property type="match status" value="1"/>
</dbReference>
<evidence type="ECO:0000256" key="6">
    <source>
        <dbReference type="RuleBase" id="RU004466"/>
    </source>
</evidence>
<organism evidence="7 8">
    <name type="scientific">Acidiferrimicrobium australe</name>
    <dbReference type="NCBI Taxonomy" id="2664430"/>
    <lineage>
        <taxon>Bacteria</taxon>
        <taxon>Bacillati</taxon>
        <taxon>Actinomycetota</taxon>
        <taxon>Acidimicrobiia</taxon>
        <taxon>Acidimicrobiales</taxon>
        <taxon>Acidimicrobiaceae</taxon>
        <taxon>Acidiferrimicrobium</taxon>
    </lineage>
</organism>
<dbReference type="PANTHER" id="PTHR12001">
    <property type="entry name" value="GERANYLGERANYL PYROPHOSPHATE SYNTHASE"/>
    <property type="match status" value="1"/>
</dbReference>
<evidence type="ECO:0000313" key="8">
    <source>
        <dbReference type="Proteomes" id="UP000437736"/>
    </source>
</evidence>
<protein>
    <submittedName>
        <fullName evidence="7">Polyprenyl synthetase family protein</fullName>
    </submittedName>
</protein>
<evidence type="ECO:0000256" key="3">
    <source>
        <dbReference type="ARBA" id="ARBA00022679"/>
    </source>
</evidence>
<evidence type="ECO:0000256" key="4">
    <source>
        <dbReference type="ARBA" id="ARBA00022723"/>
    </source>
</evidence>
<evidence type="ECO:0000256" key="5">
    <source>
        <dbReference type="ARBA" id="ARBA00022842"/>
    </source>
</evidence>
<dbReference type="Proteomes" id="UP000437736">
    <property type="component" value="Unassembled WGS sequence"/>
</dbReference>
<comment type="caution">
    <text evidence="7">The sequence shown here is derived from an EMBL/GenBank/DDBJ whole genome shotgun (WGS) entry which is preliminary data.</text>
</comment>
<keyword evidence="3 6" id="KW-0808">Transferase</keyword>
<dbReference type="PROSITE" id="PS00444">
    <property type="entry name" value="POLYPRENYL_SYNTHASE_2"/>
    <property type="match status" value="1"/>
</dbReference>
<accession>A0ABW9QZR9</accession>
<dbReference type="PANTHER" id="PTHR12001:SF85">
    <property type="entry name" value="SHORT CHAIN ISOPRENYL DIPHOSPHATE SYNTHASE"/>
    <property type="match status" value="1"/>
</dbReference>
<dbReference type="InterPro" id="IPR000092">
    <property type="entry name" value="Polyprenyl_synt"/>
</dbReference>
<reference evidence="7 8" key="1">
    <citation type="submission" date="2019-11" db="EMBL/GenBank/DDBJ databases">
        <title>Acidiferrimicrobium australis gen. nov., sp. nov., an acidophilic and obligately heterotrophic, member of the Actinobacteria that catalyses dissimilatory oxido- reduction of iron isolated from metal-rich acidic water in Chile.</title>
        <authorList>
            <person name="Gonzalez D."/>
            <person name="Huber K."/>
            <person name="Hedrich S."/>
            <person name="Rojas-Villalobos C."/>
            <person name="Quatrini R."/>
            <person name="Dinamarca M.A."/>
            <person name="Schwarz A."/>
            <person name="Canales C."/>
            <person name="Nancucheo I."/>
        </authorList>
    </citation>
    <scope>NUCLEOTIDE SEQUENCE [LARGE SCALE GENOMIC DNA]</scope>
    <source>
        <strain evidence="7 8">USS-CCA1</strain>
    </source>
</reference>
<dbReference type="InterPro" id="IPR008949">
    <property type="entry name" value="Isoprenoid_synthase_dom_sf"/>
</dbReference>
<name>A0ABW9QZR9_9ACTN</name>
<sequence length="291" mass="31287">MHPLPPVAIPPALADIAARVDERLAACLDADAARWRALDPTLGAPLASLRSLVLAGGKRLRPAFCYWAFVGMGGSAEDPVAVEAGAALELLHTFALIHDDVMDGSPLRRGVTAVHVEHGRRHTLAGWRGDAERFGHGVAILVGDLAFVYSDRFLATAPPVARRVYDEMRLEVNVGQYLDLLGTAERTGDPELARRICRYKSGKYTIERPLHLGAALAAPDRFDRVDAALSAFGLPLGEAFQLQDDLLGVFGDTAATGKPVGEDLREGKPTLLYALARSAATGADRRLLEQR</sequence>
<keyword evidence="8" id="KW-1185">Reference proteome</keyword>
<evidence type="ECO:0000256" key="1">
    <source>
        <dbReference type="ARBA" id="ARBA00001946"/>
    </source>
</evidence>